<comment type="caution">
    <text evidence="2">The sequence shown here is derived from an EMBL/GenBank/DDBJ whole genome shotgun (WGS) entry which is preliminary data.</text>
</comment>
<dbReference type="PANTHER" id="PTHR11733:SF167">
    <property type="entry name" value="FI17812P1-RELATED"/>
    <property type="match status" value="1"/>
</dbReference>
<dbReference type="EMBL" id="CAOQHR010000001">
    <property type="protein sequence ID" value="CAI6255679.1"/>
    <property type="molecule type" value="Genomic_DNA"/>
</dbReference>
<evidence type="ECO:0000313" key="3">
    <source>
        <dbReference type="Proteomes" id="UP001152607"/>
    </source>
</evidence>
<dbReference type="GO" id="GO:0004222">
    <property type="term" value="F:metalloendopeptidase activity"/>
    <property type="evidence" value="ECO:0007669"/>
    <property type="project" value="InterPro"/>
</dbReference>
<dbReference type="InterPro" id="IPR008753">
    <property type="entry name" value="Peptidase_M13_N"/>
</dbReference>
<keyword evidence="3" id="KW-1185">Reference proteome</keyword>
<dbReference type="GO" id="GO:0016485">
    <property type="term" value="P:protein processing"/>
    <property type="evidence" value="ECO:0007669"/>
    <property type="project" value="TreeGrafter"/>
</dbReference>
<dbReference type="AlphaFoldDB" id="A0A9W4U4B4"/>
<protein>
    <recommendedName>
        <fullName evidence="1">Peptidase M13 N-terminal domain-containing protein</fullName>
    </recommendedName>
</protein>
<sequence length="288" mass="32235">MKFKSTVFQLILATPGLCVFPFLEKLTTGKDVCLTPECIEAASRILSNLHPDHKSIDPCNSFDQYVCGGYHTQYPTDDDMRVLEYLGYENKYLLKSILDRPYPNNSDSSDDKPSFDMMVTNYQSCMNQKTRDNSSMVDIGNMVSELTKLFPVTDEECTTNKTIEDKDQDSLAKAIAFLTKKGVPFLGEFGVLPDNQNPDIMIPTFTFSSNISSSRAVPSMMTMGQIAELTEETLGNILTIISPKGWETRVASLAREVLKLLDRGSPSHVTLDIHMGIHLARITPFTYQ</sequence>
<evidence type="ECO:0000259" key="1">
    <source>
        <dbReference type="Pfam" id="PF05649"/>
    </source>
</evidence>
<name>A0A9W4U4B4_9PLEO</name>
<dbReference type="InterPro" id="IPR042089">
    <property type="entry name" value="Peptidase_M13_dom_2"/>
</dbReference>
<dbReference type="GO" id="GO:0005886">
    <property type="term" value="C:plasma membrane"/>
    <property type="evidence" value="ECO:0007669"/>
    <property type="project" value="TreeGrafter"/>
</dbReference>
<dbReference type="PANTHER" id="PTHR11733">
    <property type="entry name" value="ZINC METALLOPROTEASE FAMILY M13 NEPRILYSIN-RELATED"/>
    <property type="match status" value="1"/>
</dbReference>
<dbReference type="InterPro" id="IPR024079">
    <property type="entry name" value="MetalloPept_cat_dom_sf"/>
</dbReference>
<feature type="domain" description="Peptidase M13 N-terminal" evidence="1">
    <location>
        <begin position="58"/>
        <end position="259"/>
    </location>
</feature>
<organism evidence="2 3">
    <name type="scientific">Periconia digitata</name>
    <dbReference type="NCBI Taxonomy" id="1303443"/>
    <lineage>
        <taxon>Eukaryota</taxon>
        <taxon>Fungi</taxon>
        <taxon>Dikarya</taxon>
        <taxon>Ascomycota</taxon>
        <taxon>Pezizomycotina</taxon>
        <taxon>Dothideomycetes</taxon>
        <taxon>Pleosporomycetidae</taxon>
        <taxon>Pleosporales</taxon>
        <taxon>Massarineae</taxon>
        <taxon>Periconiaceae</taxon>
        <taxon>Periconia</taxon>
    </lineage>
</organism>
<dbReference type="Pfam" id="PF05649">
    <property type="entry name" value="Peptidase_M13_N"/>
    <property type="match status" value="1"/>
</dbReference>
<dbReference type="PROSITE" id="PS51885">
    <property type="entry name" value="NEPRILYSIN"/>
    <property type="match status" value="1"/>
</dbReference>
<dbReference type="Gene3D" id="3.40.390.10">
    <property type="entry name" value="Collagenase (Catalytic Domain)"/>
    <property type="match status" value="1"/>
</dbReference>
<accession>A0A9W4U4B4</accession>
<evidence type="ECO:0000313" key="2">
    <source>
        <dbReference type="EMBL" id="CAI6255679.1"/>
    </source>
</evidence>
<proteinExistence type="predicted"/>
<dbReference type="Proteomes" id="UP001152607">
    <property type="component" value="Unassembled WGS sequence"/>
</dbReference>
<dbReference type="SUPFAM" id="SSF55486">
    <property type="entry name" value="Metalloproteases ('zincins'), catalytic domain"/>
    <property type="match status" value="1"/>
</dbReference>
<gene>
    <name evidence="2" type="ORF">PDIGIT_LOCUS1145</name>
</gene>
<dbReference type="OrthoDB" id="2162768at2759"/>
<reference evidence="2" key="1">
    <citation type="submission" date="2023-01" db="EMBL/GenBank/DDBJ databases">
        <authorList>
            <person name="Van Ghelder C."/>
            <person name="Rancurel C."/>
        </authorList>
    </citation>
    <scope>NUCLEOTIDE SEQUENCE</scope>
    <source>
        <strain evidence="2">CNCM I-4278</strain>
    </source>
</reference>
<dbReference type="InterPro" id="IPR000718">
    <property type="entry name" value="Peptidase_M13"/>
</dbReference>
<dbReference type="Gene3D" id="1.10.1380.10">
    <property type="entry name" value="Neutral endopeptidase , domain2"/>
    <property type="match status" value="1"/>
</dbReference>